<evidence type="ECO:0000313" key="2">
    <source>
        <dbReference type="Proteomes" id="UP000400924"/>
    </source>
</evidence>
<evidence type="ECO:0000313" key="1">
    <source>
        <dbReference type="EMBL" id="MPY58335.1"/>
    </source>
</evidence>
<proteinExistence type="predicted"/>
<protein>
    <recommendedName>
        <fullName evidence="3">Peptidase inhibitor family I36 protein</fullName>
    </recommendedName>
</protein>
<sequence length="144" mass="14564">MLQKKTDSAGPAVTRPRRAWPLLVGAALTTPLVLLAGPATADSSEARVTSAAECPSSGSLCLYAGTTFTGERFAVSSSGPGGVCVSLVDHGWGGRAQSAINTHSGHAAMFANDDCRGEPYPVPGNSSLGSFGSFTPKSVWVPAG</sequence>
<accession>A0A5N8XID6</accession>
<dbReference type="OrthoDB" id="5383213at2"/>
<dbReference type="InterPro" id="IPR011024">
    <property type="entry name" value="G_crystallin-like"/>
</dbReference>
<evidence type="ECO:0008006" key="3">
    <source>
        <dbReference type="Google" id="ProtNLM"/>
    </source>
</evidence>
<keyword evidence="2" id="KW-1185">Reference proteome</keyword>
<dbReference type="AlphaFoldDB" id="A0A5N8XID6"/>
<dbReference type="Pfam" id="PF03995">
    <property type="entry name" value="Inhibitor_I36"/>
    <property type="match status" value="1"/>
</dbReference>
<dbReference type="Proteomes" id="UP000400924">
    <property type="component" value="Unassembled WGS sequence"/>
</dbReference>
<organism evidence="1 2">
    <name type="scientific">Streptomyces spongiae</name>
    <dbReference type="NCBI Taxonomy" id="565072"/>
    <lineage>
        <taxon>Bacteria</taxon>
        <taxon>Bacillati</taxon>
        <taxon>Actinomycetota</taxon>
        <taxon>Actinomycetes</taxon>
        <taxon>Kitasatosporales</taxon>
        <taxon>Streptomycetaceae</taxon>
        <taxon>Streptomyces</taxon>
    </lineage>
</organism>
<dbReference type="SUPFAM" id="SSF49695">
    <property type="entry name" value="gamma-Crystallin-like"/>
    <property type="match status" value="1"/>
</dbReference>
<comment type="caution">
    <text evidence="1">The sequence shown here is derived from an EMBL/GenBank/DDBJ whole genome shotgun (WGS) entry which is preliminary data.</text>
</comment>
<reference evidence="1 2" key="1">
    <citation type="submission" date="2019-07" db="EMBL/GenBank/DDBJ databases">
        <title>New species of Amycolatopsis and Streptomyces.</title>
        <authorList>
            <person name="Duangmal K."/>
            <person name="Teo W.F.A."/>
            <person name="Lipun K."/>
        </authorList>
    </citation>
    <scope>NUCLEOTIDE SEQUENCE [LARGE SCALE GENOMIC DNA]</scope>
    <source>
        <strain evidence="1 2">NBRC 106415</strain>
    </source>
</reference>
<name>A0A5N8XID6_9ACTN</name>
<gene>
    <name evidence="1" type="ORF">FNH08_14490</name>
</gene>
<dbReference type="EMBL" id="VJZC01000079">
    <property type="protein sequence ID" value="MPY58335.1"/>
    <property type="molecule type" value="Genomic_DNA"/>
</dbReference>
<dbReference type="RefSeq" id="WP_152771882.1">
    <property type="nucleotide sequence ID" value="NZ_VJZC01000079.1"/>
</dbReference>